<dbReference type="InterPro" id="IPR004803">
    <property type="entry name" value="TGT"/>
</dbReference>
<dbReference type="Gene3D" id="3.20.20.105">
    <property type="entry name" value="Queuine tRNA-ribosyltransferase-like"/>
    <property type="match status" value="1"/>
</dbReference>
<dbReference type="GO" id="GO:0008616">
    <property type="term" value="P:tRNA queuosine(34) biosynthetic process"/>
    <property type="evidence" value="ECO:0007669"/>
    <property type="project" value="UniProtKB-UniRule"/>
</dbReference>
<sequence>MKMFKLVHQDKNSNARLGKLTTAQGEIDTPCFMPVGTHATIKGLYPKDVEEAGAQIMLSNTYHLFLRPGMEVIRKAGGLHKFISWHKPILTDSGGYQVFSLALLRKISDKGVEFQSHIDGTKHFFTPEDVIDIQRDLGSDIMMPLDECSHYPCIKDHAEVAMKRTIDWAKRSYKHKQEYKGGGPNRNQLLFGIVQGAVYADLRNICAKELVDIGFDGYAIGGVSVGEPTNLIYNILEITALVLPVQKPRYAMGIGYPPDILEAIGRGIDMFDCVVPTRYGRNGTAFTSAGKVKIGNSPYIEDFGSLDEGCSCYVCKNFSRAYLRHLFNAREMLGLTLLSLHNVYFFLDLMRKARKAIQENQFSEFKKEFLGNYNNSPCA</sequence>
<dbReference type="GO" id="GO:0005829">
    <property type="term" value="C:cytosol"/>
    <property type="evidence" value="ECO:0007669"/>
    <property type="project" value="TreeGrafter"/>
</dbReference>
<accession>A0A2G9YMM6</accession>
<feature type="binding site" evidence="7">
    <location>
        <position position="341"/>
    </location>
    <ligand>
        <name>Zn(2+)</name>
        <dbReference type="ChEBI" id="CHEBI:29105"/>
    </ligand>
</feature>
<evidence type="ECO:0000259" key="8">
    <source>
        <dbReference type="Pfam" id="PF01702"/>
    </source>
</evidence>
<comment type="catalytic activity">
    <reaction evidence="6 7">
        <text>7-aminomethyl-7-carbaguanine + guanosine(34) in tRNA = 7-aminomethyl-7-carbaguanosine(34) in tRNA + guanine</text>
        <dbReference type="Rhea" id="RHEA:24104"/>
        <dbReference type="Rhea" id="RHEA-COMP:10341"/>
        <dbReference type="Rhea" id="RHEA-COMP:10342"/>
        <dbReference type="ChEBI" id="CHEBI:16235"/>
        <dbReference type="ChEBI" id="CHEBI:58703"/>
        <dbReference type="ChEBI" id="CHEBI:74269"/>
        <dbReference type="ChEBI" id="CHEBI:82833"/>
        <dbReference type="EC" id="2.4.2.29"/>
    </reaction>
</comment>
<dbReference type="Proteomes" id="UP000231292">
    <property type="component" value="Unassembled WGS sequence"/>
</dbReference>
<dbReference type="GO" id="GO:0046872">
    <property type="term" value="F:metal ion binding"/>
    <property type="evidence" value="ECO:0007669"/>
    <property type="project" value="UniProtKB-KW"/>
</dbReference>
<evidence type="ECO:0000256" key="3">
    <source>
        <dbReference type="ARBA" id="ARBA00022679"/>
    </source>
</evidence>
<feature type="binding site" evidence="7">
    <location>
        <position position="315"/>
    </location>
    <ligand>
        <name>Zn(2+)</name>
        <dbReference type="ChEBI" id="CHEBI:29105"/>
    </ligand>
</feature>
<evidence type="ECO:0000256" key="7">
    <source>
        <dbReference type="HAMAP-Rule" id="MF_00168"/>
    </source>
</evidence>
<comment type="subunit">
    <text evidence="7">Homodimer. Within each dimer, one monomer is responsible for RNA recognition and catalysis, while the other monomer binds to the replacement base PreQ1.</text>
</comment>
<dbReference type="EC" id="2.4.2.29" evidence="7"/>
<comment type="pathway">
    <text evidence="1 7">tRNA modification; tRNA-queuosine biosynthesis.</text>
</comment>
<feature type="binding site" evidence="7">
    <location>
        <position position="195"/>
    </location>
    <ligand>
        <name>substrate</name>
    </ligand>
</feature>
<organism evidence="9 10">
    <name type="scientific">Candidatus Sherwoodlollariibacterium unditelluris</name>
    <dbReference type="NCBI Taxonomy" id="1974757"/>
    <lineage>
        <taxon>Bacteria</taxon>
        <taxon>Pseudomonadati</taxon>
        <taxon>Candidatus Omnitrophota</taxon>
        <taxon>Candidatus Sherwoodlollariibacterium</taxon>
    </lineage>
</organism>
<feature type="region of interest" description="RNA binding; important for wobble base 34 recognition" evidence="7">
    <location>
        <begin position="277"/>
        <end position="281"/>
    </location>
</feature>
<feature type="binding site" evidence="7">
    <location>
        <position position="312"/>
    </location>
    <ligand>
        <name>Zn(2+)</name>
        <dbReference type="ChEBI" id="CHEBI:29105"/>
    </ligand>
</feature>
<keyword evidence="5 7" id="KW-0671">Queuosine biosynthesis</keyword>
<keyword evidence="3 7" id="KW-0808">Transferase</keyword>
<feature type="active site" description="Nucleophile" evidence="7">
    <location>
        <position position="272"/>
    </location>
</feature>
<keyword evidence="4 7" id="KW-0819">tRNA processing</keyword>
<dbReference type="NCBIfam" id="TIGR00430">
    <property type="entry name" value="Q_tRNA_tgt"/>
    <property type="match status" value="1"/>
</dbReference>
<comment type="cofactor">
    <cofactor evidence="7">
        <name>Zn(2+)</name>
        <dbReference type="ChEBI" id="CHEBI:29105"/>
    </cofactor>
    <text evidence="7">Binds 1 zinc ion per subunit.</text>
</comment>
<evidence type="ECO:0000313" key="9">
    <source>
        <dbReference type="EMBL" id="PIP19761.1"/>
    </source>
</evidence>
<keyword evidence="2 7" id="KW-0328">Glycosyltransferase</keyword>
<dbReference type="AlphaFoldDB" id="A0A2G9YMM6"/>
<keyword evidence="7" id="KW-0862">Zinc</keyword>
<feature type="binding site" evidence="7">
    <location>
        <begin position="92"/>
        <end position="96"/>
    </location>
    <ligand>
        <name>substrate</name>
    </ligand>
</feature>
<proteinExistence type="inferred from homology"/>
<feature type="binding site" evidence="7">
    <location>
        <position position="222"/>
    </location>
    <ligand>
        <name>substrate</name>
    </ligand>
</feature>
<comment type="caution">
    <text evidence="9">The sequence shown here is derived from an EMBL/GenBank/DDBJ whole genome shotgun (WGS) entry which is preliminary data.</text>
</comment>
<reference evidence="9 10" key="1">
    <citation type="submission" date="2017-09" db="EMBL/GenBank/DDBJ databases">
        <title>Depth-based differentiation of microbial function through sediment-hosted aquifers and enrichment of novel symbionts in the deep terrestrial subsurface.</title>
        <authorList>
            <person name="Probst A.J."/>
            <person name="Ladd B."/>
            <person name="Jarett J.K."/>
            <person name="Geller-Mcgrath D.E."/>
            <person name="Sieber C.M."/>
            <person name="Emerson J.B."/>
            <person name="Anantharaman K."/>
            <person name="Thomas B.C."/>
            <person name="Malmstrom R."/>
            <person name="Stieglmeier M."/>
            <person name="Klingl A."/>
            <person name="Woyke T."/>
            <person name="Ryan C.M."/>
            <person name="Banfield J.F."/>
        </authorList>
    </citation>
    <scope>NUCLEOTIDE SEQUENCE [LARGE SCALE GENOMIC DNA]</scope>
    <source>
        <strain evidence="9">CG23_combo_of_CG06-09_8_20_14_all_41_10</strain>
    </source>
</reference>
<dbReference type="InterPro" id="IPR050076">
    <property type="entry name" value="ArchSynthase1/Queuine_TRR"/>
</dbReference>
<keyword evidence="7" id="KW-0479">Metal-binding</keyword>
<feature type="binding site" evidence="7">
    <location>
        <position position="146"/>
    </location>
    <ligand>
        <name>substrate</name>
    </ligand>
</feature>
<evidence type="ECO:0000256" key="6">
    <source>
        <dbReference type="ARBA" id="ARBA00050112"/>
    </source>
</evidence>
<gene>
    <name evidence="7" type="primary">tgt</name>
    <name evidence="9" type="ORF">COX41_01225</name>
</gene>
<dbReference type="FunFam" id="3.20.20.105:FF:000001">
    <property type="entry name" value="Queuine tRNA-ribosyltransferase"/>
    <property type="match status" value="1"/>
</dbReference>
<comment type="function">
    <text evidence="7">Catalyzes the base-exchange of a guanine (G) residue with the queuine precursor 7-aminomethyl-7-deazaguanine (PreQ1) at position 34 (anticodon wobble position) in tRNAs with GU(N) anticodons (tRNA-Asp, -Asn, -His and -Tyr). Catalysis occurs through a double-displacement mechanism. The nucleophile active site attacks the C1' of nucleotide 34 to detach the guanine base from the RNA, forming a covalent enzyme-RNA intermediate. The proton acceptor active site deprotonates the incoming PreQ1, allowing a nucleophilic attack on the C1' of the ribose to form the product. After dissociation, two additional enzymatic reactions on the tRNA convert PreQ1 to queuine (Q), resulting in the hypermodified nucleoside queuosine (7-(((4,5-cis-dihydroxy-2-cyclopenten-1-yl)amino)methyl)-7-deazaguanosine).</text>
</comment>
<dbReference type="PANTHER" id="PTHR46499">
    <property type="entry name" value="QUEUINE TRNA-RIBOSYLTRANSFERASE"/>
    <property type="match status" value="1"/>
</dbReference>
<dbReference type="PANTHER" id="PTHR46499:SF1">
    <property type="entry name" value="QUEUINE TRNA-RIBOSYLTRANSFERASE"/>
    <property type="match status" value="1"/>
</dbReference>
<dbReference type="UniPathway" id="UPA00392"/>
<name>A0A2G9YMM6_9BACT</name>
<evidence type="ECO:0000256" key="4">
    <source>
        <dbReference type="ARBA" id="ARBA00022694"/>
    </source>
</evidence>
<feature type="binding site" evidence="7">
    <location>
        <position position="310"/>
    </location>
    <ligand>
        <name>Zn(2+)</name>
        <dbReference type="ChEBI" id="CHEBI:29105"/>
    </ligand>
</feature>
<dbReference type="NCBIfam" id="TIGR00449">
    <property type="entry name" value="tgt_general"/>
    <property type="match status" value="1"/>
</dbReference>
<dbReference type="Pfam" id="PF01702">
    <property type="entry name" value="TGT"/>
    <property type="match status" value="1"/>
</dbReference>
<evidence type="ECO:0000313" key="10">
    <source>
        <dbReference type="Proteomes" id="UP000231292"/>
    </source>
</evidence>
<dbReference type="EMBL" id="PCRK01000023">
    <property type="protein sequence ID" value="PIP19761.1"/>
    <property type="molecule type" value="Genomic_DNA"/>
</dbReference>
<dbReference type="GO" id="GO:0008479">
    <property type="term" value="F:tRNA-guanosine(34) queuine transglycosylase activity"/>
    <property type="evidence" value="ECO:0007669"/>
    <property type="project" value="UniProtKB-UniRule"/>
</dbReference>
<evidence type="ECO:0000256" key="2">
    <source>
        <dbReference type="ARBA" id="ARBA00022676"/>
    </source>
</evidence>
<feature type="active site" description="Proton acceptor" evidence="7">
    <location>
        <position position="92"/>
    </location>
</feature>
<dbReference type="InterPro" id="IPR036511">
    <property type="entry name" value="TGT-like_sf"/>
</dbReference>
<dbReference type="SUPFAM" id="SSF51713">
    <property type="entry name" value="tRNA-guanine transglycosylase"/>
    <property type="match status" value="1"/>
</dbReference>
<comment type="similarity">
    <text evidence="7">Belongs to the queuine tRNA-ribosyltransferase family.</text>
</comment>
<feature type="domain" description="tRNA-guanine(15) transglycosylase-like" evidence="8">
    <location>
        <begin position="14"/>
        <end position="374"/>
    </location>
</feature>
<dbReference type="HAMAP" id="MF_00168">
    <property type="entry name" value="Q_tRNA_Tgt"/>
    <property type="match status" value="1"/>
</dbReference>
<dbReference type="InterPro" id="IPR002616">
    <property type="entry name" value="tRNA_ribo_trans-like"/>
</dbReference>
<evidence type="ECO:0000256" key="5">
    <source>
        <dbReference type="ARBA" id="ARBA00022785"/>
    </source>
</evidence>
<protein>
    <recommendedName>
        <fullName evidence="7">Queuine tRNA-ribosyltransferase</fullName>
        <ecNumber evidence="7">2.4.2.29</ecNumber>
    </recommendedName>
    <alternativeName>
        <fullName evidence="7">Guanine insertion enzyme</fullName>
    </alternativeName>
    <alternativeName>
        <fullName evidence="7">tRNA-guanine transglycosylase</fullName>
    </alternativeName>
</protein>
<evidence type="ECO:0000256" key="1">
    <source>
        <dbReference type="ARBA" id="ARBA00004691"/>
    </source>
</evidence>
<feature type="region of interest" description="RNA binding" evidence="7">
    <location>
        <begin position="253"/>
        <end position="259"/>
    </location>
</feature>